<evidence type="ECO:0000313" key="3">
    <source>
        <dbReference type="Proteomes" id="UP000230750"/>
    </source>
</evidence>
<evidence type="ECO:0000256" key="1">
    <source>
        <dbReference type="SAM" id="MobiDB-lite"/>
    </source>
</evidence>
<organism evidence="2 3">
    <name type="scientific">Stichopus japonicus</name>
    <name type="common">Sea cucumber</name>
    <dbReference type="NCBI Taxonomy" id="307972"/>
    <lineage>
        <taxon>Eukaryota</taxon>
        <taxon>Metazoa</taxon>
        <taxon>Echinodermata</taxon>
        <taxon>Eleutherozoa</taxon>
        <taxon>Echinozoa</taxon>
        <taxon>Holothuroidea</taxon>
        <taxon>Aspidochirotacea</taxon>
        <taxon>Aspidochirotida</taxon>
        <taxon>Stichopodidae</taxon>
        <taxon>Apostichopus</taxon>
    </lineage>
</organism>
<feature type="compositionally biased region" description="Basic and acidic residues" evidence="1">
    <location>
        <begin position="79"/>
        <end position="93"/>
    </location>
</feature>
<protein>
    <submittedName>
        <fullName evidence="2">Uncharacterized protein</fullName>
    </submittedName>
</protein>
<sequence length="286" mass="33233">MERDRLRLRLKEKEKELDVQNIYSHRISKNPSRLQAISDSNQRHLSISKSVSVEDLHNSVSPRSEVKPSPRHKVNRTSSFRERDVRQNEKAEDVTTGPETFTQEEKSMPIPSKSESFEISHIEEERKSPEVIKEEQKPMEPPKKQKTFEREEKKVDVEEKTVEAEKEDEHLKILRMLDADVQNLETKKPTAKPVSTSEKEDKTGKVFGSTNSDNGAYKPTWLFGNKGDSENKKDVEKKNDQQIKGEHDLLMYSINSIYLLFVFGIFKVRSDIADIVMAEYFSDRQH</sequence>
<accession>A0A2G8L9P0</accession>
<feature type="region of interest" description="Disordered" evidence="1">
    <location>
        <begin position="49"/>
        <end position="152"/>
    </location>
</feature>
<name>A0A2G8L9P0_STIJA</name>
<dbReference type="AlphaFoldDB" id="A0A2G8L9P0"/>
<dbReference type="EMBL" id="MRZV01000158">
    <property type="protein sequence ID" value="PIK56977.1"/>
    <property type="molecule type" value="Genomic_DNA"/>
</dbReference>
<feature type="compositionally biased region" description="Basic and acidic residues" evidence="1">
    <location>
        <begin position="227"/>
        <end position="240"/>
    </location>
</feature>
<reference evidence="2 3" key="1">
    <citation type="journal article" date="2017" name="PLoS Biol.">
        <title>The sea cucumber genome provides insights into morphological evolution and visceral regeneration.</title>
        <authorList>
            <person name="Zhang X."/>
            <person name="Sun L."/>
            <person name="Yuan J."/>
            <person name="Sun Y."/>
            <person name="Gao Y."/>
            <person name="Zhang L."/>
            <person name="Li S."/>
            <person name="Dai H."/>
            <person name="Hamel J.F."/>
            <person name="Liu C."/>
            <person name="Yu Y."/>
            <person name="Liu S."/>
            <person name="Lin W."/>
            <person name="Guo K."/>
            <person name="Jin S."/>
            <person name="Xu P."/>
            <person name="Storey K.B."/>
            <person name="Huan P."/>
            <person name="Zhang T."/>
            <person name="Zhou Y."/>
            <person name="Zhang J."/>
            <person name="Lin C."/>
            <person name="Li X."/>
            <person name="Xing L."/>
            <person name="Huo D."/>
            <person name="Sun M."/>
            <person name="Wang L."/>
            <person name="Mercier A."/>
            <person name="Li F."/>
            <person name="Yang H."/>
            <person name="Xiang J."/>
        </authorList>
    </citation>
    <scope>NUCLEOTIDE SEQUENCE [LARGE SCALE GENOMIC DNA]</scope>
    <source>
        <strain evidence="2">Shaxun</strain>
        <tissue evidence="2">Muscle</tissue>
    </source>
</reference>
<keyword evidence="3" id="KW-1185">Reference proteome</keyword>
<proteinExistence type="predicted"/>
<feature type="compositionally biased region" description="Basic and acidic residues" evidence="1">
    <location>
        <begin position="115"/>
        <end position="152"/>
    </location>
</feature>
<feature type="region of interest" description="Disordered" evidence="1">
    <location>
        <begin position="187"/>
        <end position="240"/>
    </location>
</feature>
<comment type="caution">
    <text evidence="2">The sequence shown here is derived from an EMBL/GenBank/DDBJ whole genome shotgun (WGS) entry which is preliminary data.</text>
</comment>
<evidence type="ECO:0000313" key="2">
    <source>
        <dbReference type="EMBL" id="PIK56977.1"/>
    </source>
</evidence>
<dbReference type="Proteomes" id="UP000230750">
    <property type="component" value="Unassembled WGS sequence"/>
</dbReference>
<gene>
    <name evidence="2" type="ORF">BSL78_06118</name>
</gene>